<protein>
    <submittedName>
        <fullName evidence="1">SFRICE_038389</fullName>
    </submittedName>
</protein>
<accession>A0A2H1WYJ8</accession>
<organism evidence="1">
    <name type="scientific">Spodoptera frugiperda</name>
    <name type="common">Fall armyworm</name>
    <dbReference type="NCBI Taxonomy" id="7108"/>
    <lineage>
        <taxon>Eukaryota</taxon>
        <taxon>Metazoa</taxon>
        <taxon>Ecdysozoa</taxon>
        <taxon>Arthropoda</taxon>
        <taxon>Hexapoda</taxon>
        <taxon>Insecta</taxon>
        <taxon>Pterygota</taxon>
        <taxon>Neoptera</taxon>
        <taxon>Endopterygota</taxon>
        <taxon>Lepidoptera</taxon>
        <taxon>Glossata</taxon>
        <taxon>Ditrysia</taxon>
        <taxon>Noctuoidea</taxon>
        <taxon>Noctuidae</taxon>
        <taxon>Amphipyrinae</taxon>
        <taxon>Spodoptera</taxon>
    </lineage>
</organism>
<dbReference type="AlphaFoldDB" id="A0A2H1WYJ8"/>
<sequence length="67" mass="7332">MLGGLEMVVFIGKRADESPDEAAIMNGKKCLNLKTKGYGTKPSNLSLLGFHGLVILKYHVLKQKNNT</sequence>
<gene>
    <name evidence="1" type="ORF">SFRICE_038389</name>
</gene>
<proteinExistence type="predicted"/>
<reference evidence="1" key="1">
    <citation type="submission" date="2016-07" db="EMBL/GenBank/DDBJ databases">
        <authorList>
            <person name="Bretaudeau A."/>
        </authorList>
    </citation>
    <scope>NUCLEOTIDE SEQUENCE</scope>
    <source>
        <strain evidence="1">Rice</strain>
        <tissue evidence="1">Whole body</tissue>
    </source>
</reference>
<dbReference type="EMBL" id="ODYU01012053">
    <property type="protein sequence ID" value="SOQ58150.1"/>
    <property type="molecule type" value="Genomic_DNA"/>
</dbReference>
<evidence type="ECO:0000313" key="1">
    <source>
        <dbReference type="EMBL" id="SOQ58150.1"/>
    </source>
</evidence>
<name>A0A2H1WYJ8_SPOFR</name>